<evidence type="ECO:0000313" key="2">
    <source>
        <dbReference type="Proteomes" id="UP001221597"/>
    </source>
</evidence>
<organism evidence="1 2">
    <name type="scientific">Halobacillus naozhouensis</name>
    <dbReference type="NCBI Taxonomy" id="554880"/>
    <lineage>
        <taxon>Bacteria</taxon>
        <taxon>Bacillati</taxon>
        <taxon>Bacillota</taxon>
        <taxon>Bacilli</taxon>
        <taxon>Bacillales</taxon>
        <taxon>Bacillaceae</taxon>
        <taxon>Halobacillus</taxon>
    </lineage>
</organism>
<evidence type="ECO:0000313" key="1">
    <source>
        <dbReference type="EMBL" id="WFT73059.1"/>
    </source>
</evidence>
<protein>
    <recommendedName>
        <fullName evidence="3">Phage protein</fullName>
    </recommendedName>
</protein>
<proteinExistence type="predicted"/>
<reference evidence="1 2" key="1">
    <citation type="submission" date="2023-04" db="EMBL/GenBank/DDBJ databases">
        <title>Genome sequence of Halobacillus naozhouensis KACC 21980.</title>
        <authorList>
            <person name="Kim S."/>
            <person name="Heo J."/>
            <person name="Kwon S.-W."/>
        </authorList>
    </citation>
    <scope>NUCLEOTIDE SEQUENCE [LARGE SCALE GENOMIC DNA]</scope>
    <source>
        <strain evidence="1 2">KCTC 13234</strain>
    </source>
</reference>
<name>A0ABY8IV64_9BACI</name>
<gene>
    <name evidence="1" type="ORF">P9989_11625</name>
</gene>
<dbReference type="Proteomes" id="UP001221597">
    <property type="component" value="Chromosome"/>
</dbReference>
<sequence length="70" mass="8387">MSKIGEHIIFQLEGAIENAKKVNDRVDERLHEIDSDFWATIQDHEIREMFDRHLKELEDIRQEINEGINK</sequence>
<keyword evidence="2" id="KW-1185">Reference proteome</keyword>
<accession>A0ABY8IV64</accession>
<evidence type="ECO:0008006" key="3">
    <source>
        <dbReference type="Google" id="ProtNLM"/>
    </source>
</evidence>
<dbReference type="EMBL" id="CP121671">
    <property type="protein sequence ID" value="WFT73059.1"/>
    <property type="molecule type" value="Genomic_DNA"/>
</dbReference>
<dbReference type="RefSeq" id="WP_283075087.1">
    <property type="nucleotide sequence ID" value="NZ_CP121671.1"/>
</dbReference>